<feature type="region of interest" description="Disordered" evidence="6">
    <location>
        <begin position="35"/>
        <end position="57"/>
    </location>
</feature>
<dbReference type="AlphaFoldDB" id="A0A5B9QZ33"/>
<feature type="domain" description="Protein kinase" evidence="8">
    <location>
        <begin position="70"/>
        <end position="338"/>
    </location>
</feature>
<dbReference type="Proteomes" id="UP000325286">
    <property type="component" value="Chromosome"/>
</dbReference>
<dbReference type="Gene3D" id="1.10.510.10">
    <property type="entry name" value="Transferase(Phosphotransferase) domain 1"/>
    <property type="match status" value="1"/>
</dbReference>
<feature type="region of interest" description="Disordered" evidence="6">
    <location>
        <begin position="99"/>
        <end position="122"/>
    </location>
</feature>
<evidence type="ECO:0000256" key="6">
    <source>
        <dbReference type="SAM" id="MobiDB-lite"/>
    </source>
</evidence>
<evidence type="ECO:0000256" key="1">
    <source>
        <dbReference type="ARBA" id="ARBA00022679"/>
    </source>
</evidence>
<keyword evidence="3 9" id="KW-0418">Kinase</keyword>
<evidence type="ECO:0000313" key="9">
    <source>
        <dbReference type="EMBL" id="QEG39261.1"/>
    </source>
</evidence>
<dbReference type="InterPro" id="IPR017441">
    <property type="entry name" value="Protein_kinase_ATP_BS"/>
</dbReference>
<reference evidence="9 10" key="1">
    <citation type="submission" date="2019-08" db="EMBL/GenBank/DDBJ databases">
        <title>Deep-cultivation of Planctomycetes and their phenomic and genomic characterization uncovers novel biology.</title>
        <authorList>
            <person name="Wiegand S."/>
            <person name="Jogler M."/>
            <person name="Boedeker C."/>
            <person name="Pinto D."/>
            <person name="Vollmers J."/>
            <person name="Rivas-Marin E."/>
            <person name="Kohn T."/>
            <person name="Peeters S.H."/>
            <person name="Heuer A."/>
            <person name="Rast P."/>
            <person name="Oberbeckmann S."/>
            <person name="Bunk B."/>
            <person name="Jeske O."/>
            <person name="Meyerdierks A."/>
            <person name="Storesund J.E."/>
            <person name="Kallscheuer N."/>
            <person name="Luecker S."/>
            <person name="Lage O.M."/>
            <person name="Pohl T."/>
            <person name="Merkel B.J."/>
            <person name="Hornburger P."/>
            <person name="Mueller R.-W."/>
            <person name="Bruemmer F."/>
            <person name="Labrenz M."/>
            <person name="Spormann A.M."/>
            <person name="Op den Camp H."/>
            <person name="Overmann J."/>
            <person name="Amann R."/>
            <person name="Jetten M.S.M."/>
            <person name="Mascher T."/>
            <person name="Medema M.H."/>
            <person name="Devos D.P."/>
            <person name="Kaster A.-K."/>
            <person name="Ovreas L."/>
            <person name="Rohde M."/>
            <person name="Galperin M.Y."/>
            <person name="Jogler C."/>
        </authorList>
    </citation>
    <scope>NUCLEOTIDE SEQUENCE [LARGE SCALE GENOMIC DNA]</scope>
    <source>
        <strain evidence="9 10">UC8</strain>
    </source>
</reference>
<dbReference type="PROSITE" id="PS00107">
    <property type="entry name" value="PROTEIN_KINASE_ATP"/>
    <property type="match status" value="1"/>
</dbReference>
<evidence type="ECO:0000256" key="2">
    <source>
        <dbReference type="ARBA" id="ARBA00022741"/>
    </source>
</evidence>
<dbReference type="PANTHER" id="PTHR43289">
    <property type="entry name" value="MITOGEN-ACTIVATED PROTEIN KINASE KINASE KINASE 20-RELATED"/>
    <property type="match status" value="1"/>
</dbReference>
<keyword evidence="1 9" id="KW-0808">Transferase</keyword>
<dbReference type="Gene3D" id="3.30.200.20">
    <property type="entry name" value="Phosphorylase Kinase, domain 1"/>
    <property type="match status" value="1"/>
</dbReference>
<dbReference type="EMBL" id="CP042914">
    <property type="protein sequence ID" value="QEG39261.1"/>
    <property type="molecule type" value="Genomic_DNA"/>
</dbReference>
<keyword evidence="2 5" id="KW-0547">Nucleotide-binding</keyword>
<feature type="transmembrane region" description="Helical" evidence="7">
    <location>
        <begin position="365"/>
        <end position="389"/>
    </location>
</feature>
<keyword evidence="7" id="KW-1133">Transmembrane helix</keyword>
<dbReference type="Pfam" id="PF00069">
    <property type="entry name" value="Pkinase"/>
    <property type="match status" value="1"/>
</dbReference>
<keyword evidence="4 5" id="KW-0067">ATP-binding</keyword>
<gene>
    <name evidence="9" type="primary">prkC_7</name>
    <name evidence="9" type="ORF">UC8_12220</name>
</gene>
<dbReference type="PROSITE" id="PS50011">
    <property type="entry name" value="PROTEIN_KINASE_DOM"/>
    <property type="match status" value="1"/>
</dbReference>
<feature type="region of interest" description="Disordered" evidence="6">
    <location>
        <begin position="237"/>
        <end position="256"/>
    </location>
</feature>
<keyword evidence="10" id="KW-1185">Reference proteome</keyword>
<evidence type="ECO:0000256" key="5">
    <source>
        <dbReference type="PROSITE-ProRule" id="PRU10141"/>
    </source>
</evidence>
<feature type="compositionally biased region" description="Low complexity" evidence="6">
    <location>
        <begin position="104"/>
        <end position="116"/>
    </location>
</feature>
<feature type="compositionally biased region" description="Basic and acidic residues" evidence="6">
    <location>
        <begin position="436"/>
        <end position="457"/>
    </location>
</feature>
<feature type="binding site" evidence="5">
    <location>
        <position position="99"/>
    </location>
    <ligand>
        <name>ATP</name>
        <dbReference type="ChEBI" id="CHEBI:30616"/>
    </ligand>
</feature>
<dbReference type="GO" id="GO:0004674">
    <property type="term" value="F:protein serine/threonine kinase activity"/>
    <property type="evidence" value="ECO:0007669"/>
    <property type="project" value="UniProtKB-EC"/>
</dbReference>
<protein>
    <submittedName>
        <fullName evidence="9">Serine/threonine-protein kinase PrkC</fullName>
        <ecNumber evidence="9">2.7.11.1</ecNumber>
    </submittedName>
</protein>
<accession>A0A5B9QZ33</accession>
<feature type="compositionally biased region" description="Polar residues" evidence="6">
    <location>
        <begin position="36"/>
        <end position="47"/>
    </location>
</feature>
<sequence length="665" mass="73351">MLKISTAWFRQPVACPHCDCSFSLSSLLSDPGEDSGNLSAASLQRGNAASPAQHAESLPQSKQLGRYRLLRLLRLLGAGGFGVVYLAEDPELGRQVAIKMPRLSSGSKGNKSQSQSDGRRARARFQKEARAAAKLRHPNIVAVFDHGENADGVFIVYEYVAGETLEHAIEHGELQREESLRHVIAVAKALAYAARENIVHRDIKPANIMLDERGSPQIMDFGLAEALDGGTASTGGSIAGTPAYMSPEQARGDRKIGPASDQYALAAILYELVCGTRAITVRGRAAIAEIADRESPPLQPLAVLDQDLRCIILKAMHREPEQRYSSAGEFAQDLQDHLRGLPVAANPCGPVGRLLKWSRRNRPTAAALAASLVLLMGIALVSSAAAIMLQQGQQALSTALDDAKTARLEAERQAANTIEQKKLADDRAIQAQESQRLAEQEKQRAEQQRQRAEKQEQIAKRALAKELEAKRKRELAEQLAAEAIESEEQTSAELKAANAANRTLQYSEWLARAAADIRRHDYDAARRSLEKCDPQQRGWEWKFLLQACESDADYYPLSETPQDLRKQLAFPTYLSQFSGYEIYDYGDKRMPFDDAEERASIRFTPDRRFGFAIREDVLYRFDFAAATRLVLFQASELHSVEPLGNEGVFAVNVTRTAPPPNSPRG</sequence>
<evidence type="ECO:0000256" key="3">
    <source>
        <dbReference type="ARBA" id="ARBA00022777"/>
    </source>
</evidence>
<dbReference type="InterPro" id="IPR011009">
    <property type="entry name" value="Kinase-like_dom_sf"/>
</dbReference>
<dbReference type="InterPro" id="IPR008271">
    <property type="entry name" value="Ser/Thr_kinase_AS"/>
</dbReference>
<organism evidence="9 10">
    <name type="scientific">Roseimaritima ulvae</name>
    <dbReference type="NCBI Taxonomy" id="980254"/>
    <lineage>
        <taxon>Bacteria</taxon>
        <taxon>Pseudomonadati</taxon>
        <taxon>Planctomycetota</taxon>
        <taxon>Planctomycetia</taxon>
        <taxon>Pirellulales</taxon>
        <taxon>Pirellulaceae</taxon>
        <taxon>Roseimaritima</taxon>
    </lineage>
</organism>
<proteinExistence type="predicted"/>
<dbReference type="RefSeq" id="WP_162275979.1">
    <property type="nucleotide sequence ID" value="NZ_CP042914.1"/>
</dbReference>
<evidence type="ECO:0000313" key="10">
    <source>
        <dbReference type="Proteomes" id="UP000325286"/>
    </source>
</evidence>
<name>A0A5B9QZ33_9BACT</name>
<dbReference type="SUPFAM" id="SSF56112">
    <property type="entry name" value="Protein kinase-like (PK-like)"/>
    <property type="match status" value="1"/>
</dbReference>
<dbReference type="KEGG" id="rul:UC8_12220"/>
<evidence type="ECO:0000256" key="7">
    <source>
        <dbReference type="SAM" id="Phobius"/>
    </source>
</evidence>
<dbReference type="CDD" id="cd14014">
    <property type="entry name" value="STKc_PknB_like"/>
    <property type="match status" value="1"/>
</dbReference>
<dbReference type="SMART" id="SM00220">
    <property type="entry name" value="S_TKc"/>
    <property type="match status" value="1"/>
</dbReference>
<evidence type="ECO:0000256" key="4">
    <source>
        <dbReference type="ARBA" id="ARBA00022840"/>
    </source>
</evidence>
<dbReference type="EC" id="2.7.11.1" evidence="9"/>
<evidence type="ECO:0000259" key="8">
    <source>
        <dbReference type="PROSITE" id="PS50011"/>
    </source>
</evidence>
<dbReference type="PROSITE" id="PS00108">
    <property type="entry name" value="PROTEIN_KINASE_ST"/>
    <property type="match status" value="1"/>
</dbReference>
<dbReference type="GO" id="GO:0005524">
    <property type="term" value="F:ATP binding"/>
    <property type="evidence" value="ECO:0007669"/>
    <property type="project" value="UniProtKB-UniRule"/>
</dbReference>
<keyword evidence="7" id="KW-0472">Membrane</keyword>
<feature type="region of interest" description="Disordered" evidence="6">
    <location>
        <begin position="435"/>
        <end position="457"/>
    </location>
</feature>
<keyword evidence="7" id="KW-0812">Transmembrane</keyword>
<dbReference type="PANTHER" id="PTHR43289:SF6">
    <property type="entry name" value="SERINE_THREONINE-PROTEIN KINASE NEKL-3"/>
    <property type="match status" value="1"/>
</dbReference>
<dbReference type="InterPro" id="IPR000719">
    <property type="entry name" value="Prot_kinase_dom"/>
</dbReference>